<reference evidence="3" key="1">
    <citation type="journal article" date="2017" name="Genome Biol.">
        <title>Comparative genomics reveals high biological diversity and specific adaptations in the industrially and medically important fungal genus Aspergillus.</title>
        <authorList>
            <person name="de Vries R.P."/>
            <person name="Riley R."/>
            <person name="Wiebenga A."/>
            <person name="Aguilar-Osorio G."/>
            <person name="Amillis S."/>
            <person name="Uchima C.A."/>
            <person name="Anderluh G."/>
            <person name="Asadollahi M."/>
            <person name="Askin M."/>
            <person name="Barry K."/>
            <person name="Battaglia E."/>
            <person name="Bayram O."/>
            <person name="Benocci T."/>
            <person name="Braus-Stromeyer S.A."/>
            <person name="Caldana C."/>
            <person name="Canovas D."/>
            <person name="Cerqueira G.C."/>
            <person name="Chen F."/>
            <person name="Chen W."/>
            <person name="Choi C."/>
            <person name="Clum A."/>
            <person name="Dos Santos R.A."/>
            <person name="Damasio A.R."/>
            <person name="Diallinas G."/>
            <person name="Emri T."/>
            <person name="Fekete E."/>
            <person name="Flipphi M."/>
            <person name="Freyberg S."/>
            <person name="Gallo A."/>
            <person name="Gournas C."/>
            <person name="Habgood R."/>
            <person name="Hainaut M."/>
            <person name="Harispe M.L."/>
            <person name="Henrissat B."/>
            <person name="Hilden K.S."/>
            <person name="Hope R."/>
            <person name="Hossain A."/>
            <person name="Karabika E."/>
            <person name="Karaffa L."/>
            <person name="Karanyi Z."/>
            <person name="Krasevec N."/>
            <person name="Kuo A."/>
            <person name="Kusch H."/>
            <person name="LaButti K."/>
            <person name="Lagendijk E.L."/>
            <person name="Lapidus A."/>
            <person name="Levasseur A."/>
            <person name="Lindquist E."/>
            <person name="Lipzen A."/>
            <person name="Logrieco A.F."/>
            <person name="MacCabe A."/>
            <person name="Maekelae M.R."/>
            <person name="Malavazi I."/>
            <person name="Melin P."/>
            <person name="Meyer V."/>
            <person name="Mielnichuk N."/>
            <person name="Miskei M."/>
            <person name="Molnar A.P."/>
            <person name="Mule G."/>
            <person name="Ngan C.Y."/>
            <person name="Orejas M."/>
            <person name="Orosz E."/>
            <person name="Ouedraogo J.P."/>
            <person name="Overkamp K.M."/>
            <person name="Park H.-S."/>
            <person name="Perrone G."/>
            <person name="Piumi F."/>
            <person name="Punt P.J."/>
            <person name="Ram A.F."/>
            <person name="Ramon A."/>
            <person name="Rauscher S."/>
            <person name="Record E."/>
            <person name="Riano-Pachon D.M."/>
            <person name="Robert V."/>
            <person name="Roehrig J."/>
            <person name="Ruller R."/>
            <person name="Salamov A."/>
            <person name="Salih N.S."/>
            <person name="Samson R.A."/>
            <person name="Sandor E."/>
            <person name="Sanguinetti M."/>
            <person name="Schuetze T."/>
            <person name="Sepcic K."/>
            <person name="Shelest E."/>
            <person name="Sherlock G."/>
            <person name="Sophianopoulou V."/>
            <person name="Squina F.M."/>
            <person name="Sun H."/>
            <person name="Susca A."/>
            <person name="Todd R.B."/>
            <person name="Tsang A."/>
            <person name="Unkles S.E."/>
            <person name="van de Wiele N."/>
            <person name="van Rossen-Uffink D."/>
            <person name="Oliveira J.V."/>
            <person name="Vesth T.C."/>
            <person name="Visser J."/>
            <person name="Yu J.-H."/>
            <person name="Zhou M."/>
            <person name="Andersen M.R."/>
            <person name="Archer D.B."/>
            <person name="Baker S.E."/>
            <person name="Benoit I."/>
            <person name="Brakhage A.A."/>
            <person name="Braus G.H."/>
            <person name="Fischer R."/>
            <person name="Frisvad J.C."/>
            <person name="Goldman G.H."/>
            <person name="Houbraken J."/>
            <person name="Oakley B."/>
            <person name="Pocsi I."/>
            <person name="Scazzocchio C."/>
            <person name="Seiboth B."/>
            <person name="vanKuyk P.A."/>
            <person name="Wortman J."/>
            <person name="Dyer P.S."/>
            <person name="Grigoriev I.V."/>
        </authorList>
    </citation>
    <scope>NUCLEOTIDE SEQUENCE [LARGE SCALE GENOMIC DNA]</scope>
    <source>
        <strain evidence="3">CBS 516.65</strain>
    </source>
</reference>
<organism evidence="2 3">
    <name type="scientific">Aspergillus glaucus CBS 516.65</name>
    <dbReference type="NCBI Taxonomy" id="1160497"/>
    <lineage>
        <taxon>Eukaryota</taxon>
        <taxon>Fungi</taxon>
        <taxon>Dikarya</taxon>
        <taxon>Ascomycota</taxon>
        <taxon>Pezizomycotina</taxon>
        <taxon>Eurotiomycetes</taxon>
        <taxon>Eurotiomycetidae</taxon>
        <taxon>Eurotiales</taxon>
        <taxon>Aspergillaceae</taxon>
        <taxon>Aspergillus</taxon>
        <taxon>Aspergillus subgen. Aspergillus</taxon>
    </lineage>
</organism>
<dbReference type="RefSeq" id="XP_022397900.1">
    <property type="nucleotide sequence ID" value="XM_022547374.1"/>
</dbReference>
<dbReference type="Proteomes" id="UP000184300">
    <property type="component" value="Unassembled WGS sequence"/>
</dbReference>
<keyword evidence="3" id="KW-1185">Reference proteome</keyword>
<evidence type="ECO:0008006" key="4">
    <source>
        <dbReference type="Google" id="ProtNLM"/>
    </source>
</evidence>
<evidence type="ECO:0000256" key="1">
    <source>
        <dbReference type="SAM" id="MobiDB-lite"/>
    </source>
</evidence>
<evidence type="ECO:0000313" key="3">
    <source>
        <dbReference type="Proteomes" id="UP000184300"/>
    </source>
</evidence>
<feature type="compositionally biased region" description="Polar residues" evidence="1">
    <location>
        <begin position="41"/>
        <end position="55"/>
    </location>
</feature>
<gene>
    <name evidence="2" type="ORF">ASPGLDRAFT_50735</name>
</gene>
<name>A0A1L9VBI3_ASPGL</name>
<accession>A0A1L9VBI3</accession>
<sequence length="87" mass="9189">MEAHGNFINQLLNRLLPLSNNHQPSTSKMPNQMTKGDASRIQHSQAQAGHNTGASSFAARAQSAGDRNANASSNSQSNNGQQSNTGK</sequence>
<evidence type="ECO:0000313" key="2">
    <source>
        <dbReference type="EMBL" id="OJJ81202.1"/>
    </source>
</evidence>
<feature type="compositionally biased region" description="Polar residues" evidence="1">
    <location>
        <begin position="18"/>
        <end position="34"/>
    </location>
</feature>
<dbReference type="EMBL" id="KV878907">
    <property type="protein sequence ID" value="OJJ81202.1"/>
    <property type="molecule type" value="Genomic_DNA"/>
</dbReference>
<feature type="region of interest" description="Disordered" evidence="1">
    <location>
        <begin position="18"/>
        <end position="87"/>
    </location>
</feature>
<dbReference type="GeneID" id="34463635"/>
<dbReference type="VEuPathDB" id="FungiDB:ASPGLDRAFT_50735"/>
<proteinExistence type="predicted"/>
<feature type="compositionally biased region" description="Low complexity" evidence="1">
    <location>
        <begin position="68"/>
        <end position="87"/>
    </location>
</feature>
<protein>
    <recommendedName>
        <fullName evidence="4">SMP domain-containing protein</fullName>
    </recommendedName>
</protein>
<dbReference type="AlphaFoldDB" id="A0A1L9VBI3"/>
<dbReference type="OrthoDB" id="5988651at2759"/>